<organism evidence="1">
    <name type="scientific">Anguilla anguilla</name>
    <name type="common">European freshwater eel</name>
    <name type="synonym">Muraena anguilla</name>
    <dbReference type="NCBI Taxonomy" id="7936"/>
    <lineage>
        <taxon>Eukaryota</taxon>
        <taxon>Metazoa</taxon>
        <taxon>Chordata</taxon>
        <taxon>Craniata</taxon>
        <taxon>Vertebrata</taxon>
        <taxon>Euteleostomi</taxon>
        <taxon>Actinopterygii</taxon>
        <taxon>Neopterygii</taxon>
        <taxon>Teleostei</taxon>
        <taxon>Anguilliformes</taxon>
        <taxon>Anguillidae</taxon>
        <taxon>Anguilla</taxon>
    </lineage>
</organism>
<protein>
    <submittedName>
        <fullName evidence="1">Uncharacterized protein</fullName>
    </submittedName>
</protein>
<reference evidence="1" key="2">
    <citation type="journal article" date="2015" name="Fish Shellfish Immunol.">
        <title>Early steps in the European eel (Anguilla anguilla)-Vibrio vulnificus interaction in the gills: Role of the RtxA13 toxin.</title>
        <authorList>
            <person name="Callol A."/>
            <person name="Pajuelo D."/>
            <person name="Ebbesson L."/>
            <person name="Teles M."/>
            <person name="MacKenzie S."/>
            <person name="Amaro C."/>
        </authorList>
    </citation>
    <scope>NUCLEOTIDE SEQUENCE</scope>
</reference>
<name>A0A0E9SXU1_ANGAN</name>
<dbReference type="EMBL" id="GBXM01062398">
    <property type="protein sequence ID" value="JAH46179.1"/>
    <property type="molecule type" value="Transcribed_RNA"/>
</dbReference>
<evidence type="ECO:0000313" key="1">
    <source>
        <dbReference type="EMBL" id="JAH46179.1"/>
    </source>
</evidence>
<dbReference type="AlphaFoldDB" id="A0A0E9SXU1"/>
<reference evidence="1" key="1">
    <citation type="submission" date="2014-11" db="EMBL/GenBank/DDBJ databases">
        <authorList>
            <person name="Amaro Gonzalez C."/>
        </authorList>
    </citation>
    <scope>NUCLEOTIDE SEQUENCE</scope>
</reference>
<sequence>MYETLLLFNILHLTKQLLHSIAILSVCKI</sequence>
<proteinExistence type="predicted"/>
<accession>A0A0E9SXU1</accession>